<dbReference type="GO" id="GO:0003887">
    <property type="term" value="F:DNA-directed DNA polymerase activity"/>
    <property type="evidence" value="ECO:0007669"/>
    <property type="project" value="UniProtKB-EC"/>
</dbReference>
<name>T1CAM9_9ZZZZ</name>
<dbReference type="EC" id="2.7.7.7" evidence="2"/>
<dbReference type="GO" id="GO:0003677">
    <property type="term" value="F:DNA binding"/>
    <property type="evidence" value="ECO:0007669"/>
    <property type="project" value="InterPro"/>
</dbReference>
<comment type="caution">
    <text evidence="2">The sequence shown here is derived from an EMBL/GenBank/DDBJ whole genome shotgun (WGS) entry which is preliminary data.</text>
</comment>
<feature type="non-terminal residue" evidence="2">
    <location>
        <position position="125"/>
    </location>
</feature>
<dbReference type="InterPro" id="IPR056171">
    <property type="entry name" value="PolC_DP2_central_dom"/>
</dbReference>
<dbReference type="EMBL" id="AUZY01004550">
    <property type="protein sequence ID" value="EQD62664.1"/>
    <property type="molecule type" value="Genomic_DNA"/>
</dbReference>
<protein>
    <submittedName>
        <fullName evidence="2">Protein containing DNA polymerase II large subunit DP2</fullName>
        <ecNumber evidence="2">2.7.7.7</ecNumber>
    </submittedName>
</protein>
<dbReference type="PANTHER" id="PTHR42210:SF1">
    <property type="entry name" value="DNA POLYMERASE II LARGE SUBUNIT"/>
    <property type="match status" value="1"/>
</dbReference>
<organism evidence="2">
    <name type="scientific">mine drainage metagenome</name>
    <dbReference type="NCBI Taxonomy" id="410659"/>
    <lineage>
        <taxon>unclassified sequences</taxon>
        <taxon>metagenomes</taxon>
        <taxon>ecological metagenomes</taxon>
    </lineage>
</organism>
<proteinExistence type="predicted"/>
<dbReference type="GO" id="GO:0006260">
    <property type="term" value="P:DNA replication"/>
    <property type="evidence" value="ECO:0007669"/>
    <property type="project" value="InterPro"/>
</dbReference>
<accession>T1CAM9</accession>
<feature type="non-terminal residue" evidence="2">
    <location>
        <position position="1"/>
    </location>
</feature>
<dbReference type="PANTHER" id="PTHR42210">
    <property type="entry name" value="DNA POLYMERASE II LARGE SUBUNIT"/>
    <property type="match status" value="1"/>
</dbReference>
<gene>
    <name evidence="2" type="ORF">B1B_07152</name>
</gene>
<feature type="domain" description="DNA polymerase II large subunit DP2 central" evidence="1">
    <location>
        <begin position="2"/>
        <end position="100"/>
    </location>
</feature>
<dbReference type="AlphaFoldDB" id="T1CAM9"/>
<reference evidence="2" key="1">
    <citation type="submission" date="2013-08" db="EMBL/GenBank/DDBJ databases">
        <authorList>
            <person name="Mendez C."/>
            <person name="Richter M."/>
            <person name="Ferrer M."/>
            <person name="Sanchez J."/>
        </authorList>
    </citation>
    <scope>NUCLEOTIDE SEQUENCE</scope>
</reference>
<dbReference type="Pfam" id="PF24844">
    <property type="entry name" value="PolC_DP2_central"/>
    <property type="match status" value="1"/>
</dbReference>
<evidence type="ECO:0000313" key="2">
    <source>
        <dbReference type="EMBL" id="EQD62664.1"/>
    </source>
</evidence>
<reference evidence="2" key="2">
    <citation type="journal article" date="2014" name="ISME J.">
        <title>Microbial stratification in low pH oxic and suboxic macroscopic growths along an acid mine drainage.</title>
        <authorList>
            <person name="Mendez-Garcia C."/>
            <person name="Mesa V."/>
            <person name="Sprenger R.R."/>
            <person name="Richter M."/>
            <person name="Diez M.S."/>
            <person name="Solano J."/>
            <person name="Bargiela R."/>
            <person name="Golyshina O.V."/>
            <person name="Manteca A."/>
            <person name="Ramos J.L."/>
            <person name="Gallego J.R."/>
            <person name="Llorente I."/>
            <person name="Martins Dos Santos V.A."/>
            <person name="Jensen O.N."/>
            <person name="Pelaez A.I."/>
            <person name="Sanchez J."/>
            <person name="Ferrer M."/>
        </authorList>
    </citation>
    <scope>NUCLEOTIDE SEQUENCE</scope>
</reference>
<sequence>KRLEPHIKKILSVGDILVTYGDFKKTNTPLSPTSYVEEYWELQLKASGFDGKPVVESFNDALELSKRYGVPMHPRYIYDYSDINTEDMLSLVETVNEAFFNGADTLEKLGKDNNKRGEHKESEGA</sequence>
<dbReference type="InterPro" id="IPR004475">
    <property type="entry name" value="PolC_DP2"/>
</dbReference>
<keyword evidence="2" id="KW-0808">Transferase</keyword>
<evidence type="ECO:0000259" key="1">
    <source>
        <dbReference type="Pfam" id="PF24844"/>
    </source>
</evidence>
<keyword evidence="2" id="KW-0548">Nucleotidyltransferase</keyword>